<organism evidence="2 3">
    <name type="scientific">Eragrostis curvula</name>
    <name type="common">weeping love grass</name>
    <dbReference type="NCBI Taxonomy" id="38414"/>
    <lineage>
        <taxon>Eukaryota</taxon>
        <taxon>Viridiplantae</taxon>
        <taxon>Streptophyta</taxon>
        <taxon>Embryophyta</taxon>
        <taxon>Tracheophyta</taxon>
        <taxon>Spermatophyta</taxon>
        <taxon>Magnoliopsida</taxon>
        <taxon>Liliopsida</taxon>
        <taxon>Poales</taxon>
        <taxon>Poaceae</taxon>
        <taxon>PACMAD clade</taxon>
        <taxon>Chloridoideae</taxon>
        <taxon>Eragrostideae</taxon>
        <taxon>Eragrostidinae</taxon>
        <taxon>Eragrostis</taxon>
    </lineage>
</organism>
<evidence type="ECO:0000313" key="2">
    <source>
        <dbReference type="EMBL" id="TVU02893.1"/>
    </source>
</evidence>
<keyword evidence="3" id="KW-1185">Reference proteome</keyword>
<dbReference type="Proteomes" id="UP000324897">
    <property type="component" value="Unassembled WGS sequence"/>
</dbReference>
<evidence type="ECO:0000256" key="1">
    <source>
        <dbReference type="SAM" id="Phobius"/>
    </source>
</evidence>
<evidence type="ECO:0000313" key="3">
    <source>
        <dbReference type="Proteomes" id="UP000324897"/>
    </source>
</evidence>
<evidence type="ECO:0008006" key="4">
    <source>
        <dbReference type="Google" id="ProtNLM"/>
    </source>
</evidence>
<proteinExistence type="predicted"/>
<keyword evidence="1" id="KW-0812">Transmembrane</keyword>
<reference evidence="2 3" key="1">
    <citation type="journal article" date="2019" name="Sci. Rep.">
        <title>A high-quality genome of Eragrostis curvula grass provides insights into Poaceae evolution and supports new strategies to enhance forage quality.</title>
        <authorList>
            <person name="Carballo J."/>
            <person name="Santos B.A.C.M."/>
            <person name="Zappacosta D."/>
            <person name="Garbus I."/>
            <person name="Selva J.P."/>
            <person name="Gallo C.A."/>
            <person name="Diaz A."/>
            <person name="Albertini E."/>
            <person name="Caccamo M."/>
            <person name="Echenique V."/>
        </authorList>
    </citation>
    <scope>NUCLEOTIDE SEQUENCE [LARGE SCALE GENOMIC DNA]</scope>
    <source>
        <strain evidence="3">cv. Victoria</strain>
        <tissue evidence="2">Leaf</tissue>
    </source>
</reference>
<feature type="transmembrane region" description="Helical" evidence="1">
    <location>
        <begin position="33"/>
        <end position="52"/>
    </location>
</feature>
<dbReference type="OrthoDB" id="670172at2759"/>
<feature type="non-terminal residue" evidence="2">
    <location>
        <position position="1"/>
    </location>
</feature>
<comment type="caution">
    <text evidence="2">The sequence shown here is derived from an EMBL/GenBank/DDBJ whole genome shotgun (WGS) entry which is preliminary data.</text>
</comment>
<protein>
    <recommendedName>
        <fullName evidence="4">Late embryogenesis abundant protein LEA-2 subgroup domain-containing protein</fullName>
    </recommendedName>
</protein>
<dbReference type="PANTHER" id="PTHR33994:SF34">
    <property type="entry name" value="LATE EMBRYOGENESIS ABUNDANT PROTEIN LEA-2 SUBGROUP DOMAIN-CONTAINING PROTEIN"/>
    <property type="match status" value="1"/>
</dbReference>
<keyword evidence="1" id="KW-1133">Transmembrane helix</keyword>
<dbReference type="EMBL" id="RWGY01000260">
    <property type="protein sequence ID" value="TVU02893.1"/>
    <property type="molecule type" value="Genomic_DNA"/>
</dbReference>
<accession>A0A5J9SV43</accession>
<keyword evidence="1" id="KW-0472">Membrane</keyword>
<dbReference type="AlphaFoldDB" id="A0A5J9SV43"/>
<name>A0A5J9SV43_9POAL</name>
<dbReference type="Gramene" id="TVU02893">
    <property type="protein sequence ID" value="TVU02893"/>
    <property type="gene ID" value="EJB05_51573"/>
</dbReference>
<dbReference type="PANTHER" id="PTHR33994">
    <property type="entry name" value="OS04G0515000 PROTEIN"/>
    <property type="match status" value="1"/>
</dbReference>
<sequence>MTVMEDDYAPLEPNDGSGEPRWARPLRNCKFPVSYILLAMMLALLICCYIQASVDEYKVARFSVGVDAFGGLTTTNATTAVVSPWFVLAAKVENPRAWQPWRCAGGEAVVSYGGVSLAWGRVPGFVAPGKGSVVVTAAAAGKGLGLSEGLRRRFAAELSNGTAKVVAEMKLFYDGNGLPGLYGYKGVPLVSREVALQGRQAPDALAPSPI</sequence>
<gene>
    <name evidence="2" type="ORF">EJB05_51573</name>
</gene>